<dbReference type="NCBIfam" id="NF003952">
    <property type="entry name" value="PRK05450.1-5"/>
    <property type="match status" value="1"/>
</dbReference>
<dbReference type="InterPro" id="IPR029044">
    <property type="entry name" value="Nucleotide-diphossugar_trans"/>
</dbReference>
<dbReference type="SUPFAM" id="SSF53448">
    <property type="entry name" value="Nucleotide-diphospho-sugar transferases"/>
    <property type="match status" value="1"/>
</dbReference>
<dbReference type="PANTHER" id="PTHR42866">
    <property type="entry name" value="3-DEOXY-MANNO-OCTULOSONATE CYTIDYLYLTRANSFERASE"/>
    <property type="match status" value="1"/>
</dbReference>
<evidence type="ECO:0000256" key="1">
    <source>
        <dbReference type="ARBA" id="ARBA00022679"/>
    </source>
</evidence>
<evidence type="ECO:0000256" key="3">
    <source>
        <dbReference type="ARBA" id="ARBA00022985"/>
    </source>
</evidence>
<proteinExistence type="predicted"/>
<evidence type="ECO:0000313" key="4">
    <source>
        <dbReference type="EMBL" id="PCI77845.1"/>
    </source>
</evidence>
<keyword evidence="1 4" id="KW-0808">Transferase</keyword>
<gene>
    <name evidence="4" type="primary">kdsB</name>
    <name evidence="4" type="ORF">COB21_02510</name>
</gene>
<dbReference type="GO" id="GO:0009103">
    <property type="term" value="P:lipopolysaccharide biosynthetic process"/>
    <property type="evidence" value="ECO:0007669"/>
    <property type="project" value="UniProtKB-KW"/>
</dbReference>
<dbReference type="Gene3D" id="3.90.550.10">
    <property type="entry name" value="Spore Coat Polysaccharide Biosynthesis Protein SpsA, Chain A"/>
    <property type="match status" value="1"/>
</dbReference>
<evidence type="ECO:0000313" key="5">
    <source>
        <dbReference type="Proteomes" id="UP000218775"/>
    </source>
</evidence>
<dbReference type="Pfam" id="PF02348">
    <property type="entry name" value="CTP_transf_3"/>
    <property type="match status" value="1"/>
</dbReference>
<sequence>MHKEGLKKDLRKVCVIPARLNSSRLKHKVLQIIEGKALVERVFVKAVESGFFDQVVVAIDDEQIGAYLEKVGIEYFMTSPDCPSGTQRLIELVEDKKIEGDFFVNWQADEPMLPQGLLIDFFAKVEISDADVVTVQRQIQSKEHVDSPHVVKVVTDHGGKALYFSRSPIPFYREEVDFADKKIFEHVGLYGFFAHGIKKIAKMQDNSFLESCEKLEQLRFLEYGLSIDVATTQFASIGIDTPQDLERVRKYFKKESQLFL</sequence>
<dbReference type="Proteomes" id="UP000218775">
    <property type="component" value="Unassembled WGS sequence"/>
</dbReference>
<name>A0A2A4X713_UNCAE</name>
<dbReference type="PANTHER" id="PTHR42866:SF2">
    <property type="entry name" value="3-DEOXY-MANNO-OCTULOSONATE CYTIDYLYLTRANSFERASE, MITOCHONDRIAL"/>
    <property type="match status" value="1"/>
</dbReference>
<protein>
    <submittedName>
        <fullName evidence="4">3-deoxy-manno-octulosonate cytidylyltransferase</fullName>
    </submittedName>
</protein>
<evidence type="ECO:0000256" key="2">
    <source>
        <dbReference type="ARBA" id="ARBA00022695"/>
    </source>
</evidence>
<organism evidence="4 5">
    <name type="scientific">Aerophobetes bacterium</name>
    <dbReference type="NCBI Taxonomy" id="2030807"/>
    <lineage>
        <taxon>Bacteria</taxon>
        <taxon>Candidatus Aerophobota</taxon>
    </lineage>
</organism>
<keyword evidence="3" id="KW-0448">Lipopolysaccharide biosynthesis</keyword>
<dbReference type="EMBL" id="NVUK01000012">
    <property type="protein sequence ID" value="PCI77845.1"/>
    <property type="molecule type" value="Genomic_DNA"/>
</dbReference>
<dbReference type="GO" id="GO:0008690">
    <property type="term" value="F:3-deoxy-manno-octulosonate cytidylyltransferase activity"/>
    <property type="evidence" value="ECO:0007669"/>
    <property type="project" value="InterPro"/>
</dbReference>
<dbReference type="InterPro" id="IPR003329">
    <property type="entry name" value="Cytidylyl_trans"/>
</dbReference>
<keyword evidence="2 4" id="KW-0548">Nucleotidyltransferase</keyword>
<comment type="caution">
    <text evidence="4">The sequence shown here is derived from an EMBL/GenBank/DDBJ whole genome shotgun (WGS) entry which is preliminary data.</text>
</comment>
<dbReference type="GO" id="GO:0005829">
    <property type="term" value="C:cytosol"/>
    <property type="evidence" value="ECO:0007669"/>
    <property type="project" value="TreeGrafter"/>
</dbReference>
<dbReference type="NCBIfam" id="TIGR00466">
    <property type="entry name" value="kdsB"/>
    <property type="match status" value="1"/>
</dbReference>
<dbReference type="CDD" id="cd02517">
    <property type="entry name" value="CMP-KDO-Synthetase"/>
    <property type="match status" value="1"/>
</dbReference>
<accession>A0A2A4X713</accession>
<reference evidence="5" key="1">
    <citation type="submission" date="2017-08" db="EMBL/GenBank/DDBJ databases">
        <title>A dynamic microbial community with high functional redundancy inhabits the cold, oxic subseafloor aquifer.</title>
        <authorList>
            <person name="Tully B.J."/>
            <person name="Wheat C.G."/>
            <person name="Glazer B.T."/>
            <person name="Huber J.A."/>
        </authorList>
    </citation>
    <scope>NUCLEOTIDE SEQUENCE [LARGE SCALE GENOMIC DNA]</scope>
</reference>
<dbReference type="InterPro" id="IPR004528">
    <property type="entry name" value="KdsB"/>
</dbReference>
<dbReference type="AlphaFoldDB" id="A0A2A4X713"/>